<evidence type="ECO:0000256" key="12">
    <source>
        <dbReference type="ARBA" id="ARBA00023242"/>
    </source>
</evidence>
<gene>
    <name evidence="19" type="primary">Cbr-met-1</name>
    <name evidence="19" type="ORF">CBG_12181</name>
</gene>
<evidence type="ECO:0000256" key="13">
    <source>
        <dbReference type="SAM" id="Coils"/>
    </source>
</evidence>
<dbReference type="Gene3D" id="2.20.70.10">
    <property type="match status" value="1"/>
</dbReference>
<feature type="compositionally biased region" description="Basic and acidic residues" evidence="14">
    <location>
        <begin position="1493"/>
        <end position="1526"/>
    </location>
</feature>
<reference evidence="19 20" key="2">
    <citation type="journal article" date="2011" name="PLoS Genet.">
        <title>Caenorhabditis briggsae recombinant inbred line genotypes reveal inter-strain incompatibility and the evolution of recombination.</title>
        <authorList>
            <person name="Ross J.A."/>
            <person name="Koboldt D.C."/>
            <person name="Staisch J.E."/>
            <person name="Chamberlin H.M."/>
            <person name="Gupta B.P."/>
            <person name="Miller R.D."/>
            <person name="Baird S.E."/>
            <person name="Haag E.S."/>
        </authorList>
    </citation>
    <scope>NUCLEOTIDE SEQUENCE [LARGE SCALE GENOMIC DNA]</scope>
    <source>
        <strain evidence="19 20">AF16</strain>
    </source>
</reference>
<feature type="compositionally biased region" description="Basic and acidic residues" evidence="14">
    <location>
        <begin position="1464"/>
        <end position="1484"/>
    </location>
</feature>
<evidence type="ECO:0000313" key="20">
    <source>
        <dbReference type="Proteomes" id="UP000008549"/>
    </source>
</evidence>
<feature type="region of interest" description="Disordered" evidence="14">
    <location>
        <begin position="442"/>
        <end position="637"/>
    </location>
</feature>
<dbReference type="GO" id="GO:0003677">
    <property type="term" value="F:DNA binding"/>
    <property type="evidence" value="ECO:0007669"/>
    <property type="project" value="InterPro"/>
</dbReference>
<evidence type="ECO:0000259" key="15">
    <source>
        <dbReference type="PROSITE" id="PS50020"/>
    </source>
</evidence>
<feature type="compositionally biased region" description="Low complexity" evidence="14">
    <location>
        <begin position="123"/>
        <end position="135"/>
    </location>
</feature>
<evidence type="ECO:0000259" key="17">
    <source>
        <dbReference type="PROSITE" id="PS50868"/>
    </source>
</evidence>
<comment type="subcellular location">
    <subcellularLocation>
        <location evidence="3">Chromosome</location>
    </subcellularLocation>
    <subcellularLocation>
        <location evidence="2">Nucleus</location>
    </subcellularLocation>
</comment>
<feature type="domain" description="AWS" evidence="18">
    <location>
        <begin position="682"/>
        <end position="727"/>
    </location>
</feature>
<dbReference type="Pfam" id="PF00856">
    <property type="entry name" value="SET"/>
    <property type="match status" value="1"/>
</dbReference>
<feature type="compositionally biased region" description="Basic residues" evidence="14">
    <location>
        <begin position="1189"/>
        <end position="1201"/>
    </location>
</feature>
<dbReference type="RefSeq" id="XP_002639833.1">
    <property type="nucleotide sequence ID" value="XM_002639787.1"/>
</dbReference>
<feature type="compositionally biased region" description="Low complexity" evidence="14">
    <location>
        <begin position="197"/>
        <end position="219"/>
    </location>
</feature>
<evidence type="ECO:0000256" key="4">
    <source>
        <dbReference type="ARBA" id="ARBA00010015"/>
    </source>
</evidence>
<sequence length="2074" mass="238513">MVQTRRKTAAAAQDGAVKENKAMPSAPQTPTKNRKRGRPPKIKSETSTPSNSSTLSAAGKAQHNSDDKVREPKLRNGCKSQDDDMLLINGIASSSKEEKCKVDDFPSPKPIFRRKTSSEEAELNSSSYSSSSKRVSINRLKAEEKEDEEEIDDKQATASTDNSQFDVKISNTDDPVSPLHPDDPQPSTIPIAQDLYSSASIELEPSSSTSSAAFLSKSEINSASTVSSGHSLHQAPVTDDSECMDIADSESEGENSVAEEGDNLPDDSSSSIPLPSSTPPKNAIKEIHVDVEQPCSATPIEKPPWDRSDERNEKSNTMGSPGMQRPKIHFLHPAFSSFPSDTMTSPNPVPPEPGPKSNENGASVAFKMTFKKTPMNPLLKASALEQPSTSSAPYVSATAEPSAVNESLASPQKRSSNFGTATSNVLPPPQMVELPKLSFFNNASTTKPVDSVQVEISSPKPSSSVTTSSKHSETELQAAKKRAEKVAQDIERRRHEEGRHKGEERREEGRYKEERDDYERRRDERDRKYRKNDYDRKYDSDRKNDFEKKSDQERKNDSERKFDMDRRSESDRNEQSSRVRQREDDERRAREREREVTRRHDREREEERIQKLREEKRKNEEAERKQREIEEKQKKEEELKKLEEKKIKDEEKRLKEEEMKIPEFELITECKYLTRSANKKRTESLLCECGRTGGTCSDNTCVNRAMMTECPSSCTAKCKNQRFAKKKIASVEAYHTGTAKGCGLRALKDIKKGRFIIEYIGEVVERDDYEKRKLKYAADKKHKHHYLCDTGIYTIDATVYGNASRFVNHSCDPNAVCEKWSVPKTPGDISRIGFFAKKFIKSGEEITFDYQFVNYGRDAQQCLCGAPSCTGWIGEKPEECSSSDEDDDDVITTSHITMDEDQEEKLEELADLDSYQRTELINEMLEDLNLRTKKHARKVITIATRMTDHAQREQLLKDIFSTDTNLALQTFYAKEGMASLMGEWLEADDYTLPNLQLVQVILQTLHGDAFLSCARSDSLLLEVVTRWSESTPGPWVNIHAVMNALVACTEAPEKDYKNVAEEAEKEIVDNFNRAKEMAYRLNHHWFYRSVSFRIPKKKPTVERNASRNAEASSSSSQLVETSQNRNSSPVYNRHRHHYNTSYYNNDQESHPRFFNNGNDVHQYRFTGYHGNNYKENYLTRRQNKDTYRDRRRGARRSRSRSRSISPQNYKRRKVDDRDNHRNRSPVADRRVASSEDKSKDSVKNDRDGARSVAVKEEMDTPSVSEYAPRHPSYPLQPGFEHYAGLYDVNTGVPYNAYHQNPAYYPHPYSVPQVPLAIETLPNKDSLYILYDKATLEQLCSRLQSVEEEVELLKGLIQQRREENAAAERMEAERRRQEDVDTARKIQNMKYVWATAKDPDGQTYYYNKVTKETQWHLPTAEQGLLEPEGYVCPVMAQVAEEQRQREKALKAESKVDSLEPVQMEFKQELEDNEGETKDRQKRSTTEKSSVSPKPHRDREYDRERDRREDSRSRDHNNKDSCRESMASERRIREFKQELERSIRSEVRSHSRLQYSQEATSDKTTWLIKLIAKEMFKRESSQHKFDFQFSENTDKKVRNYTKSLIDQGFRFFSFVLILRFTEFWEKFLFQMSKRVTVKIEHSKNVFFEKVLKQQHQEQEDRKLKYVLHKAHENLKKCPFEIRNIVDLKNVQGIGENIALKLEETWSVACQENNGQEPNLKTIKKFTSEDCKRFINGRKSNTERMKDAKRQEKLQKSISAKVINDDEFVSTDEDGNIRKTTSSKNISKTKSQPLIARPPILLQRMRSDISSSSNTLPTSSSSSEPLSFRILTCKPYEQPTVYLIADNREHRNNPRLKSVIEHLVKQTEIRVDIRSLSVGDYIWVCRKIDGSEIVMDWVVERKTWDDLQSSIRGGRYDEQKARLRMAPMKNRVYLIEAHNKGDVACEQAVASTLSNGGYLIQRCADTRDTAAFLKELTIRLMNKAAVEEISGVPFNQLQSLLQKKKAETVKDAWIRQLMVCPGMSQSRAEAVADRFPSMISLLKFFRSNGDDAPIRLLHILPQLTRPISRNLFKFFIQ</sequence>
<dbReference type="InterPro" id="IPR046341">
    <property type="entry name" value="SET_dom_sf"/>
</dbReference>
<feature type="compositionally biased region" description="Basic residues" evidence="14">
    <location>
        <begin position="32"/>
        <end position="41"/>
    </location>
</feature>
<dbReference type="FunFam" id="2.170.270.10:FF:000066">
    <property type="entry name" value="Histone-lysine N-methyltransferase"/>
    <property type="match status" value="1"/>
</dbReference>
<evidence type="ECO:0000256" key="10">
    <source>
        <dbReference type="ARBA" id="ARBA00023172"/>
    </source>
</evidence>
<feature type="region of interest" description="Disordered" evidence="14">
    <location>
        <begin position="1447"/>
        <end position="1526"/>
    </location>
</feature>
<dbReference type="Pfam" id="PF00397">
    <property type="entry name" value="WW"/>
    <property type="match status" value="1"/>
</dbReference>
<evidence type="ECO:0000256" key="5">
    <source>
        <dbReference type="ARBA" id="ARBA00022454"/>
    </source>
</evidence>
<feature type="domain" description="SET" evidence="16">
    <location>
        <begin position="729"/>
        <end position="851"/>
    </location>
</feature>
<dbReference type="InterPro" id="IPR050777">
    <property type="entry name" value="SET2_Histone-Lys_MeTrsfase"/>
</dbReference>
<feature type="compositionally biased region" description="Acidic residues" evidence="14">
    <location>
        <begin position="239"/>
        <end position="265"/>
    </location>
</feature>
<feature type="region of interest" description="Disordered" evidence="14">
    <location>
        <begin position="1174"/>
        <end position="1271"/>
    </location>
</feature>
<feature type="compositionally biased region" description="Polar residues" evidence="14">
    <location>
        <begin position="220"/>
        <end position="231"/>
    </location>
</feature>
<evidence type="ECO:0000259" key="18">
    <source>
        <dbReference type="PROSITE" id="PS51215"/>
    </source>
</evidence>
<dbReference type="SMART" id="SM00456">
    <property type="entry name" value="WW"/>
    <property type="match status" value="1"/>
</dbReference>
<dbReference type="GO" id="GO:0004518">
    <property type="term" value="F:nuclease activity"/>
    <property type="evidence" value="ECO:0007669"/>
    <property type="project" value="InterPro"/>
</dbReference>
<dbReference type="Pfam" id="PF02732">
    <property type="entry name" value="ERCC4"/>
    <property type="match status" value="1"/>
</dbReference>
<dbReference type="InterPro" id="IPR001202">
    <property type="entry name" value="WW_dom"/>
</dbReference>
<dbReference type="SMART" id="SM00570">
    <property type="entry name" value="AWS"/>
    <property type="match status" value="1"/>
</dbReference>
<feature type="compositionally biased region" description="Polar residues" evidence="14">
    <location>
        <begin position="337"/>
        <end position="346"/>
    </location>
</feature>
<proteinExistence type="inferred from homology"/>
<keyword evidence="11" id="KW-0234">DNA repair</keyword>
<dbReference type="Gene3D" id="2.170.270.10">
    <property type="entry name" value="SET domain"/>
    <property type="match status" value="1"/>
</dbReference>
<dbReference type="InterPro" id="IPR006166">
    <property type="entry name" value="ERCC4_domain"/>
</dbReference>
<dbReference type="Gene3D" id="1.10.150.670">
    <property type="entry name" value="Crossover junction endonuclease EME1, DNA-binding domain"/>
    <property type="match status" value="1"/>
</dbReference>
<dbReference type="Gene3D" id="3.40.50.10130">
    <property type="match status" value="1"/>
</dbReference>
<name>A8XF20_CAEBR</name>
<dbReference type="CDD" id="cd00201">
    <property type="entry name" value="WW"/>
    <property type="match status" value="1"/>
</dbReference>
<evidence type="ECO:0000256" key="7">
    <source>
        <dbReference type="ARBA" id="ARBA00022679"/>
    </source>
</evidence>
<dbReference type="FunCoup" id="A8XF20">
    <property type="interactions" value="242"/>
</dbReference>
<feature type="compositionally biased region" description="Low complexity" evidence="14">
    <location>
        <begin position="1106"/>
        <end position="1116"/>
    </location>
</feature>
<dbReference type="PROSITE" id="PS51215">
    <property type="entry name" value="AWS"/>
    <property type="match status" value="1"/>
</dbReference>
<feature type="compositionally biased region" description="Low complexity" evidence="14">
    <location>
        <begin position="457"/>
        <end position="469"/>
    </location>
</feature>
<dbReference type="InParanoid" id="A8XF20"/>
<dbReference type="PROSITE" id="PS50868">
    <property type="entry name" value="POST_SET"/>
    <property type="match status" value="1"/>
</dbReference>
<dbReference type="Proteomes" id="UP000008549">
    <property type="component" value="Unassembled WGS sequence"/>
</dbReference>
<dbReference type="GO" id="GO:0046975">
    <property type="term" value="F:histone H3K36 methyltransferase activity"/>
    <property type="evidence" value="ECO:0000318"/>
    <property type="project" value="GO_Central"/>
</dbReference>
<dbReference type="GO" id="GO:0005634">
    <property type="term" value="C:nucleus"/>
    <property type="evidence" value="ECO:0000318"/>
    <property type="project" value="GO_Central"/>
</dbReference>
<comment type="similarity">
    <text evidence="4">Belongs to the XPF family.</text>
</comment>
<dbReference type="GO" id="GO:0032259">
    <property type="term" value="P:methylation"/>
    <property type="evidence" value="ECO:0007669"/>
    <property type="project" value="UniProtKB-KW"/>
</dbReference>
<dbReference type="PROSITE" id="PS01159">
    <property type="entry name" value="WW_DOMAIN_1"/>
    <property type="match status" value="1"/>
</dbReference>
<protein>
    <submittedName>
        <fullName evidence="19">Protein CBR-MET-1</fullName>
    </submittedName>
</protein>
<feature type="compositionally biased region" description="Basic and acidic residues" evidence="14">
    <location>
        <begin position="1447"/>
        <end position="1456"/>
    </location>
</feature>
<dbReference type="InterPro" id="IPR003616">
    <property type="entry name" value="Post-SET_dom"/>
</dbReference>
<keyword evidence="7" id="KW-0808">Transferase</keyword>
<keyword evidence="20" id="KW-1185">Reference proteome</keyword>
<dbReference type="SMART" id="SM00891">
    <property type="entry name" value="ERCC4"/>
    <property type="match status" value="1"/>
</dbReference>
<dbReference type="eggNOG" id="KOG2379">
    <property type="taxonomic scope" value="Eukaryota"/>
</dbReference>
<dbReference type="GO" id="GO:0000785">
    <property type="term" value="C:chromatin"/>
    <property type="evidence" value="ECO:0000318"/>
    <property type="project" value="GO_Central"/>
</dbReference>
<dbReference type="eggNOG" id="KOG4442">
    <property type="taxonomic scope" value="Eukaryota"/>
</dbReference>
<dbReference type="SMART" id="SM00278">
    <property type="entry name" value="HhH1"/>
    <property type="match status" value="2"/>
</dbReference>
<feature type="domain" description="WW" evidence="15">
    <location>
        <begin position="1386"/>
        <end position="1419"/>
    </location>
</feature>
<evidence type="ECO:0000256" key="14">
    <source>
        <dbReference type="SAM" id="MobiDB-lite"/>
    </source>
</evidence>
<feature type="compositionally biased region" description="Low complexity" evidence="14">
    <location>
        <begin position="266"/>
        <end position="275"/>
    </location>
</feature>
<evidence type="ECO:0000256" key="1">
    <source>
        <dbReference type="ARBA" id="ARBA00001946"/>
    </source>
</evidence>
<keyword evidence="12" id="KW-0539">Nucleus</keyword>
<evidence type="ECO:0000256" key="6">
    <source>
        <dbReference type="ARBA" id="ARBA00022603"/>
    </source>
</evidence>
<dbReference type="HOGENOM" id="CLU_001589_0_0_1"/>
<reference evidence="19 20" key="1">
    <citation type="journal article" date="2003" name="PLoS Biol.">
        <title>The genome sequence of Caenorhabditis briggsae: a platform for comparative genomics.</title>
        <authorList>
            <person name="Stein L.D."/>
            <person name="Bao Z."/>
            <person name="Blasiar D."/>
            <person name="Blumenthal T."/>
            <person name="Brent M.R."/>
            <person name="Chen N."/>
            <person name="Chinwalla A."/>
            <person name="Clarke L."/>
            <person name="Clee C."/>
            <person name="Coghlan A."/>
            <person name="Coulson A."/>
            <person name="D'Eustachio P."/>
            <person name="Fitch D.H."/>
            <person name="Fulton L.A."/>
            <person name="Fulton R.E."/>
            <person name="Griffiths-Jones S."/>
            <person name="Harris T.W."/>
            <person name="Hillier L.W."/>
            <person name="Kamath R."/>
            <person name="Kuwabara P.E."/>
            <person name="Mardis E.R."/>
            <person name="Marra M.A."/>
            <person name="Miner T.L."/>
            <person name="Minx P."/>
            <person name="Mullikin J.C."/>
            <person name="Plumb R.W."/>
            <person name="Rogers J."/>
            <person name="Schein J.E."/>
            <person name="Sohrmann M."/>
            <person name="Spieth J."/>
            <person name="Stajich J.E."/>
            <person name="Wei C."/>
            <person name="Willey D."/>
            <person name="Wilson R.K."/>
            <person name="Durbin R."/>
            <person name="Waterston R.H."/>
        </authorList>
    </citation>
    <scope>NUCLEOTIDE SEQUENCE [LARGE SCALE GENOMIC DNA]</scope>
    <source>
        <strain evidence="19 20">AF16</strain>
    </source>
</reference>
<dbReference type="SUPFAM" id="SSF82199">
    <property type="entry name" value="SET domain"/>
    <property type="match status" value="1"/>
</dbReference>
<keyword evidence="10" id="KW-0233">DNA recombination</keyword>
<evidence type="ECO:0000256" key="8">
    <source>
        <dbReference type="ARBA" id="ARBA00022691"/>
    </source>
</evidence>
<feature type="compositionally biased region" description="Basic and acidic residues" evidence="14">
    <location>
        <begin position="1213"/>
        <end position="1258"/>
    </location>
</feature>
<keyword evidence="9" id="KW-0227">DNA damage</keyword>
<feature type="region of interest" description="Disordered" evidence="14">
    <location>
        <begin position="1"/>
        <end position="430"/>
    </location>
</feature>
<evidence type="ECO:0000256" key="2">
    <source>
        <dbReference type="ARBA" id="ARBA00004123"/>
    </source>
</evidence>
<feature type="region of interest" description="Disordered" evidence="14">
    <location>
        <begin position="1098"/>
        <end position="1133"/>
    </location>
</feature>
<dbReference type="GO" id="GO:0006281">
    <property type="term" value="P:DNA repair"/>
    <property type="evidence" value="ECO:0007669"/>
    <property type="project" value="UniProtKB-KW"/>
</dbReference>
<dbReference type="PANTHER" id="PTHR22884">
    <property type="entry name" value="SET DOMAIN PROTEINS"/>
    <property type="match status" value="1"/>
</dbReference>
<keyword evidence="5" id="KW-0158">Chromosome</keyword>
<evidence type="ECO:0000256" key="11">
    <source>
        <dbReference type="ARBA" id="ARBA00023204"/>
    </source>
</evidence>
<comment type="cofactor">
    <cofactor evidence="1">
        <name>Mg(2+)</name>
        <dbReference type="ChEBI" id="CHEBI:18420"/>
    </cofactor>
</comment>
<feature type="compositionally biased region" description="Basic and acidic residues" evidence="14">
    <location>
        <begin position="95"/>
        <end position="106"/>
    </location>
</feature>
<dbReference type="SUPFAM" id="SSF47802">
    <property type="entry name" value="DNA polymerase beta, N-terminal domain-like"/>
    <property type="match status" value="1"/>
</dbReference>
<accession>A8XF20</accession>
<dbReference type="InterPro" id="IPR047416">
    <property type="entry name" value="XPF_nuclease_Mus81"/>
</dbReference>
<dbReference type="Pfam" id="PF17907">
    <property type="entry name" value="AWS"/>
    <property type="match status" value="1"/>
</dbReference>
<feature type="compositionally biased region" description="Polar residues" evidence="14">
    <location>
        <begin position="1117"/>
        <end position="1130"/>
    </location>
</feature>
<dbReference type="InterPro" id="IPR042530">
    <property type="entry name" value="EME1/EME2_C"/>
</dbReference>
<dbReference type="CDD" id="cd20074">
    <property type="entry name" value="XPF_nuclease_Mus81"/>
    <property type="match status" value="1"/>
</dbReference>
<keyword evidence="13" id="KW-0175">Coiled coil</keyword>
<dbReference type="InterPro" id="IPR036020">
    <property type="entry name" value="WW_dom_sf"/>
</dbReference>
<dbReference type="OMA" id="FYAKEGM"/>
<dbReference type="CTD" id="8581827"/>
<feature type="domain" description="Post-SET" evidence="17">
    <location>
        <begin position="858"/>
        <end position="874"/>
    </location>
</feature>
<dbReference type="STRING" id="6238.A8XF20"/>
<dbReference type="SMART" id="SM00317">
    <property type="entry name" value="SET"/>
    <property type="match status" value="1"/>
</dbReference>
<feature type="compositionally biased region" description="Basic and acidic residues" evidence="14">
    <location>
        <begin position="484"/>
        <end position="637"/>
    </location>
</feature>
<dbReference type="SUPFAM" id="SSF52980">
    <property type="entry name" value="Restriction endonuclease-like"/>
    <property type="match status" value="1"/>
</dbReference>
<dbReference type="KEGG" id="cbr:CBG_12181"/>
<dbReference type="InterPro" id="IPR001214">
    <property type="entry name" value="SET_dom"/>
</dbReference>
<feature type="compositionally biased region" description="Polar residues" evidence="14">
    <location>
        <begin position="156"/>
        <end position="174"/>
    </location>
</feature>
<dbReference type="InterPro" id="IPR006560">
    <property type="entry name" value="AWS_dom"/>
</dbReference>
<feature type="coiled-coil region" evidence="13">
    <location>
        <begin position="1335"/>
        <end position="1379"/>
    </location>
</feature>
<evidence type="ECO:0000259" key="16">
    <source>
        <dbReference type="PROSITE" id="PS50280"/>
    </source>
</evidence>
<dbReference type="InterPro" id="IPR027421">
    <property type="entry name" value="DNA_pol_lamdba_lyase_dom_sf"/>
</dbReference>
<dbReference type="InterPro" id="IPR003583">
    <property type="entry name" value="Hlx-hairpin-Hlx_DNA-bd_motif"/>
</dbReference>
<evidence type="ECO:0000313" key="19">
    <source>
        <dbReference type="EMBL" id="CAP31242.1"/>
    </source>
</evidence>
<dbReference type="EMBL" id="HE600958">
    <property type="protein sequence ID" value="CAP31242.1"/>
    <property type="molecule type" value="Genomic_DNA"/>
</dbReference>
<feature type="compositionally biased region" description="Polar residues" evidence="14">
    <location>
        <begin position="404"/>
        <end position="425"/>
    </location>
</feature>
<dbReference type="GeneID" id="8581827"/>
<dbReference type="SUPFAM" id="SSF51045">
    <property type="entry name" value="WW domain"/>
    <property type="match status" value="1"/>
</dbReference>
<dbReference type="FunFam" id="1.10.150.670:FF:000011">
    <property type="entry name" value="Histone-lysine N-methyltransferase"/>
    <property type="match status" value="1"/>
</dbReference>
<dbReference type="GO" id="GO:0006310">
    <property type="term" value="P:DNA recombination"/>
    <property type="evidence" value="ECO:0007669"/>
    <property type="project" value="UniProtKB-KW"/>
</dbReference>
<keyword evidence="6" id="KW-0489">Methyltransferase</keyword>
<evidence type="ECO:0000256" key="9">
    <source>
        <dbReference type="ARBA" id="ARBA00022763"/>
    </source>
</evidence>
<feature type="compositionally biased region" description="Basic and acidic residues" evidence="14">
    <location>
        <begin position="63"/>
        <end position="74"/>
    </location>
</feature>
<dbReference type="PROSITE" id="PS50020">
    <property type="entry name" value="WW_DOMAIN_2"/>
    <property type="match status" value="1"/>
</dbReference>
<organism evidence="19 20">
    <name type="scientific">Caenorhabditis briggsae</name>
    <dbReference type="NCBI Taxonomy" id="6238"/>
    <lineage>
        <taxon>Eukaryota</taxon>
        <taxon>Metazoa</taxon>
        <taxon>Ecdysozoa</taxon>
        <taxon>Nematoda</taxon>
        <taxon>Chromadorea</taxon>
        <taxon>Rhabditida</taxon>
        <taxon>Rhabditina</taxon>
        <taxon>Rhabditomorpha</taxon>
        <taxon>Rhabditoidea</taxon>
        <taxon>Rhabditidae</taxon>
        <taxon>Peloderinae</taxon>
        <taxon>Caenorhabditis</taxon>
    </lineage>
</organism>
<evidence type="ECO:0000256" key="3">
    <source>
        <dbReference type="ARBA" id="ARBA00004286"/>
    </source>
</evidence>
<dbReference type="PROSITE" id="PS50280">
    <property type="entry name" value="SET"/>
    <property type="match status" value="1"/>
</dbReference>
<dbReference type="GO" id="GO:0006355">
    <property type="term" value="P:regulation of DNA-templated transcription"/>
    <property type="evidence" value="ECO:0000318"/>
    <property type="project" value="GO_Central"/>
</dbReference>
<keyword evidence="8" id="KW-0949">S-adenosyl-L-methionine</keyword>
<dbReference type="Gene3D" id="1.10.150.110">
    <property type="entry name" value="DNA polymerase beta, N-terminal domain-like"/>
    <property type="match status" value="1"/>
</dbReference>
<dbReference type="InterPro" id="IPR011335">
    <property type="entry name" value="Restrct_endonuc-II-like"/>
</dbReference>
<feature type="compositionally biased region" description="Basic and acidic residues" evidence="14">
    <location>
        <begin position="303"/>
        <end position="314"/>
    </location>
</feature>
<dbReference type="SMART" id="SM00508">
    <property type="entry name" value="PostSET"/>
    <property type="match status" value="1"/>
</dbReference>
<feature type="compositionally biased region" description="Polar residues" evidence="14">
    <location>
        <begin position="45"/>
        <end position="56"/>
    </location>
</feature>